<dbReference type="OrthoDB" id="962005at2"/>
<dbReference type="EMBL" id="CP010429">
    <property type="protein sequence ID" value="AKD57602.1"/>
    <property type="molecule type" value="Genomic_DNA"/>
</dbReference>
<reference evidence="1 2" key="1">
    <citation type="journal article" date="2014" name="Curr. Microbiol.">
        <title>Spirosoma radiotolerans sp. nov., a gamma-radiation-resistant bacterium isolated from gamma ray-irradiated soil.</title>
        <authorList>
            <person name="Lee J.J."/>
            <person name="Srinivasan S."/>
            <person name="Lim S."/>
            <person name="Joe M."/>
            <person name="Im S."/>
            <person name="Bae S.I."/>
            <person name="Park K.R."/>
            <person name="Han J.H."/>
            <person name="Park S.H."/>
            <person name="Joo B.M."/>
            <person name="Park S.J."/>
            <person name="Kim M.K."/>
        </authorList>
    </citation>
    <scope>NUCLEOTIDE SEQUENCE [LARGE SCALE GENOMIC DNA]</scope>
    <source>
        <strain evidence="1 2">DG5A</strain>
    </source>
</reference>
<evidence type="ECO:0000313" key="1">
    <source>
        <dbReference type="EMBL" id="AKD57602.1"/>
    </source>
</evidence>
<dbReference type="AlphaFoldDB" id="A0A0E3V9E6"/>
<gene>
    <name evidence="1" type="ORF">SD10_24585</name>
</gene>
<sequence>MEIQRKKLDPLVVRFIATTLILAEGSTTTLAVKNALRQRGYEARQADVSQWLFVISLWENWTIDDNNGKFRVFHFPRFAPSLQ</sequence>
<keyword evidence="2" id="KW-1185">Reference proteome</keyword>
<name>A0A0E3V9E6_9BACT</name>
<protein>
    <submittedName>
        <fullName evidence="1">Uncharacterized protein</fullName>
    </submittedName>
</protein>
<dbReference type="HOGENOM" id="CLU_2540895_0_0_10"/>
<dbReference type="KEGG" id="srd:SD10_24585"/>
<accession>A0A0E3V9E6</accession>
<dbReference type="RefSeq" id="WP_046577582.1">
    <property type="nucleotide sequence ID" value="NZ_CP010429.1"/>
</dbReference>
<organism evidence="1 2">
    <name type="scientific">Spirosoma radiotolerans</name>
    <dbReference type="NCBI Taxonomy" id="1379870"/>
    <lineage>
        <taxon>Bacteria</taxon>
        <taxon>Pseudomonadati</taxon>
        <taxon>Bacteroidota</taxon>
        <taxon>Cytophagia</taxon>
        <taxon>Cytophagales</taxon>
        <taxon>Cytophagaceae</taxon>
        <taxon>Spirosoma</taxon>
    </lineage>
</organism>
<dbReference type="Proteomes" id="UP000033054">
    <property type="component" value="Chromosome"/>
</dbReference>
<proteinExistence type="predicted"/>
<dbReference type="PATRIC" id="fig|1379870.5.peg.5318"/>
<evidence type="ECO:0000313" key="2">
    <source>
        <dbReference type="Proteomes" id="UP000033054"/>
    </source>
</evidence>